<feature type="compositionally biased region" description="Pro residues" evidence="1">
    <location>
        <begin position="329"/>
        <end position="364"/>
    </location>
</feature>
<feature type="compositionally biased region" description="Basic and acidic residues" evidence="1">
    <location>
        <begin position="425"/>
        <end position="454"/>
    </location>
</feature>
<feature type="compositionally biased region" description="Polar residues" evidence="1">
    <location>
        <begin position="412"/>
        <end position="421"/>
    </location>
</feature>
<keyword evidence="3" id="KW-1185">Reference proteome</keyword>
<feature type="compositionally biased region" description="Basic and acidic residues" evidence="1">
    <location>
        <begin position="256"/>
        <end position="303"/>
    </location>
</feature>
<organism evidence="2 3">
    <name type="scientific">Podospora bellae-mahoneyi</name>
    <dbReference type="NCBI Taxonomy" id="2093777"/>
    <lineage>
        <taxon>Eukaryota</taxon>
        <taxon>Fungi</taxon>
        <taxon>Dikarya</taxon>
        <taxon>Ascomycota</taxon>
        <taxon>Pezizomycotina</taxon>
        <taxon>Sordariomycetes</taxon>
        <taxon>Sordariomycetidae</taxon>
        <taxon>Sordariales</taxon>
        <taxon>Podosporaceae</taxon>
        <taxon>Podospora</taxon>
    </lineage>
</organism>
<feature type="compositionally biased region" description="Low complexity" evidence="1">
    <location>
        <begin position="159"/>
        <end position="171"/>
    </location>
</feature>
<dbReference type="GeneID" id="87895362"/>
<dbReference type="Proteomes" id="UP001322138">
    <property type="component" value="Unassembled WGS sequence"/>
</dbReference>
<dbReference type="EMBL" id="JAFFGZ010000004">
    <property type="protein sequence ID" value="KAK4645445.1"/>
    <property type="molecule type" value="Genomic_DNA"/>
</dbReference>
<comment type="caution">
    <text evidence="2">The sequence shown here is derived from an EMBL/GenBank/DDBJ whole genome shotgun (WGS) entry which is preliminary data.</text>
</comment>
<name>A0ABR0FR23_9PEZI</name>
<evidence type="ECO:0000256" key="1">
    <source>
        <dbReference type="SAM" id="MobiDB-lite"/>
    </source>
</evidence>
<sequence>MSIDTFASNLGRKVSPSATPLAVAKGHKSVKSLATFFEEGAAPAATTVPSSSSSNPSNLPVATSLSVFAPSLSSKPKLLRDPHEPDDNDLTLLDYKQFMANLPLGRCLDDLESPTRAAASSSRQLHPEAPNSQHAQEAKNVLETLDRLFPPLPPRDDSPVPASDPDPSSAAGQQLAPEPERTQERAKAYRDATRRVLSIDWDEIEEDDIFRPPSFVLPPPPPSPRPAFSPSSPRLQPVTEEQEDESNESHNSYQQDKQDQQRRSREYQPKERYHQAEEQQHQYEKHQPAKEQQKYQPNERHQPEQPSQTPLPPSPIGKLALLSLADSPATPPPSPHRPPPMPTRTPPPPPPPPSYPPPPIPSITPPVFLSSFPAPPPAPHQQERCPPLGAATRHHERKREEFMKKYTGYMNSRYSPESGNYTGPEVRKVLGPENEEKKEKKLDEGKGKASDMFG</sequence>
<evidence type="ECO:0000313" key="3">
    <source>
        <dbReference type="Proteomes" id="UP001322138"/>
    </source>
</evidence>
<gene>
    <name evidence="2" type="ORF">QC761_201490</name>
</gene>
<reference evidence="2 3" key="1">
    <citation type="journal article" date="2023" name="bioRxiv">
        <title>High-quality genome assemblies of four members of thePodospora anserinaspecies complex.</title>
        <authorList>
            <person name="Ament-Velasquez S.L."/>
            <person name="Vogan A.A."/>
            <person name="Wallerman O."/>
            <person name="Hartmann F."/>
            <person name="Gautier V."/>
            <person name="Silar P."/>
            <person name="Giraud T."/>
            <person name="Johannesson H."/>
        </authorList>
    </citation>
    <scope>NUCLEOTIDE SEQUENCE [LARGE SCALE GENOMIC DNA]</scope>
    <source>
        <strain evidence="2 3">CBS 112042</strain>
    </source>
</reference>
<accession>A0ABR0FR23</accession>
<feature type="region of interest" description="Disordered" evidence="1">
    <location>
        <begin position="1"/>
        <end position="22"/>
    </location>
</feature>
<dbReference type="RefSeq" id="XP_062734421.1">
    <property type="nucleotide sequence ID" value="XM_062875880.1"/>
</dbReference>
<protein>
    <submittedName>
        <fullName evidence="2">Uncharacterized protein</fullName>
    </submittedName>
</protein>
<feature type="compositionally biased region" description="Basic and acidic residues" evidence="1">
    <location>
        <begin position="178"/>
        <end position="194"/>
    </location>
</feature>
<feature type="compositionally biased region" description="Polar residues" evidence="1">
    <location>
        <begin position="118"/>
        <end position="135"/>
    </location>
</feature>
<evidence type="ECO:0000313" key="2">
    <source>
        <dbReference type="EMBL" id="KAK4645445.1"/>
    </source>
</evidence>
<feature type="compositionally biased region" description="Pro residues" evidence="1">
    <location>
        <begin position="215"/>
        <end position="227"/>
    </location>
</feature>
<feature type="region of interest" description="Disordered" evidence="1">
    <location>
        <begin position="412"/>
        <end position="454"/>
    </location>
</feature>
<proteinExistence type="predicted"/>
<feature type="region of interest" description="Disordered" evidence="1">
    <location>
        <begin position="113"/>
        <end position="398"/>
    </location>
</feature>